<dbReference type="PRINTS" id="PR00344">
    <property type="entry name" value="BCTRLSENSOR"/>
</dbReference>
<comment type="catalytic activity">
    <reaction evidence="1">
        <text>ATP + protein L-histidine = ADP + protein N-phospho-L-histidine.</text>
        <dbReference type="EC" id="2.7.13.3"/>
    </reaction>
</comment>
<evidence type="ECO:0000256" key="11">
    <source>
        <dbReference type="ARBA" id="ARBA00023012"/>
    </source>
</evidence>
<evidence type="ECO:0000259" key="13">
    <source>
        <dbReference type="PROSITE" id="PS50109"/>
    </source>
</evidence>
<keyword evidence="8 15" id="KW-0418">Kinase</keyword>
<dbReference type="CDD" id="cd00130">
    <property type="entry name" value="PAS"/>
    <property type="match status" value="1"/>
</dbReference>
<dbReference type="InterPro" id="IPR029016">
    <property type="entry name" value="GAF-like_dom_sf"/>
</dbReference>
<dbReference type="EC" id="2.7.13.3" evidence="3"/>
<dbReference type="EMBL" id="LN890655">
    <property type="protein sequence ID" value="CUS02014.2"/>
    <property type="molecule type" value="Genomic_DNA"/>
</dbReference>
<dbReference type="SUPFAM" id="SSF55785">
    <property type="entry name" value="PYP-like sensor domain (PAS domain)"/>
    <property type="match status" value="1"/>
</dbReference>
<keyword evidence="4" id="KW-0597">Phosphoprotein</keyword>
<comment type="subcellular location">
    <subcellularLocation>
        <location evidence="2">Membrane</location>
        <topology evidence="2">Multi-pass membrane protein</topology>
    </subcellularLocation>
</comment>
<dbReference type="InterPro" id="IPR013656">
    <property type="entry name" value="PAS_4"/>
</dbReference>
<keyword evidence="16" id="KW-1185">Reference proteome</keyword>
<dbReference type="SUPFAM" id="SSF55781">
    <property type="entry name" value="GAF domain-like"/>
    <property type="match status" value="1"/>
</dbReference>
<keyword evidence="9" id="KW-0067">ATP-binding</keyword>
<proteinExistence type="predicted"/>
<dbReference type="GO" id="GO:0007234">
    <property type="term" value="P:osmosensory signaling via phosphorelay pathway"/>
    <property type="evidence" value="ECO:0007669"/>
    <property type="project" value="TreeGrafter"/>
</dbReference>
<keyword evidence="12" id="KW-0472">Membrane</keyword>
<dbReference type="GO" id="GO:0030295">
    <property type="term" value="F:protein kinase activator activity"/>
    <property type="evidence" value="ECO:0007669"/>
    <property type="project" value="TreeGrafter"/>
</dbReference>
<dbReference type="InterPro" id="IPR050351">
    <property type="entry name" value="BphY/WalK/GraS-like"/>
</dbReference>
<dbReference type="InterPro" id="IPR000014">
    <property type="entry name" value="PAS"/>
</dbReference>
<evidence type="ECO:0000256" key="6">
    <source>
        <dbReference type="ARBA" id="ARBA00022692"/>
    </source>
</evidence>
<evidence type="ECO:0000313" key="15">
    <source>
        <dbReference type="EMBL" id="CUS02014.2"/>
    </source>
</evidence>
<dbReference type="FunFam" id="3.30.565.10:FF:000006">
    <property type="entry name" value="Sensor histidine kinase WalK"/>
    <property type="match status" value="1"/>
</dbReference>
<dbReference type="Pfam" id="PF00512">
    <property type="entry name" value="HisKA"/>
    <property type="match status" value="1"/>
</dbReference>
<evidence type="ECO:0000256" key="8">
    <source>
        <dbReference type="ARBA" id="ARBA00022777"/>
    </source>
</evidence>
<keyword evidence="7" id="KW-0547">Nucleotide-binding</keyword>
<evidence type="ECO:0000256" key="5">
    <source>
        <dbReference type="ARBA" id="ARBA00022679"/>
    </source>
</evidence>
<dbReference type="InterPro" id="IPR003018">
    <property type="entry name" value="GAF"/>
</dbReference>
<dbReference type="FunFam" id="1.10.287.130:FF:000001">
    <property type="entry name" value="Two-component sensor histidine kinase"/>
    <property type="match status" value="1"/>
</dbReference>
<evidence type="ECO:0000256" key="2">
    <source>
        <dbReference type="ARBA" id="ARBA00004141"/>
    </source>
</evidence>
<dbReference type="InterPro" id="IPR004358">
    <property type="entry name" value="Sig_transdc_His_kin-like_C"/>
</dbReference>
<accession>A0A160SYA2</accession>
<dbReference type="InterPro" id="IPR035965">
    <property type="entry name" value="PAS-like_dom_sf"/>
</dbReference>
<dbReference type="CDD" id="cd00082">
    <property type="entry name" value="HisKA"/>
    <property type="match status" value="1"/>
</dbReference>
<evidence type="ECO:0000256" key="7">
    <source>
        <dbReference type="ARBA" id="ARBA00022741"/>
    </source>
</evidence>
<dbReference type="InterPro" id="IPR036097">
    <property type="entry name" value="HisK_dim/P_sf"/>
</dbReference>
<dbReference type="PANTHER" id="PTHR42878">
    <property type="entry name" value="TWO-COMPONENT HISTIDINE KINASE"/>
    <property type="match status" value="1"/>
</dbReference>
<dbReference type="SMART" id="SM00388">
    <property type="entry name" value="HisKA"/>
    <property type="match status" value="1"/>
</dbReference>
<dbReference type="SMART" id="SM00065">
    <property type="entry name" value="GAF"/>
    <property type="match status" value="1"/>
</dbReference>
<evidence type="ECO:0000256" key="9">
    <source>
        <dbReference type="ARBA" id="ARBA00022840"/>
    </source>
</evidence>
<evidence type="ECO:0000256" key="1">
    <source>
        <dbReference type="ARBA" id="ARBA00000085"/>
    </source>
</evidence>
<dbReference type="InterPro" id="IPR005467">
    <property type="entry name" value="His_kinase_dom"/>
</dbReference>
<dbReference type="NCBIfam" id="TIGR00229">
    <property type="entry name" value="sensory_box"/>
    <property type="match status" value="1"/>
</dbReference>
<evidence type="ECO:0000256" key="3">
    <source>
        <dbReference type="ARBA" id="ARBA00012438"/>
    </source>
</evidence>
<dbReference type="Gene3D" id="3.30.565.10">
    <property type="entry name" value="Histidine kinase-like ATPase, C-terminal domain"/>
    <property type="match status" value="1"/>
</dbReference>
<dbReference type="SUPFAM" id="SSF47384">
    <property type="entry name" value="Homodimeric domain of signal transducing histidine kinase"/>
    <property type="match status" value="1"/>
</dbReference>
<dbReference type="Pfam" id="PF08448">
    <property type="entry name" value="PAS_4"/>
    <property type="match status" value="1"/>
</dbReference>
<dbReference type="SMART" id="SM00091">
    <property type="entry name" value="PAS"/>
    <property type="match status" value="1"/>
</dbReference>
<keyword evidence="6" id="KW-0812">Transmembrane</keyword>
<keyword evidence="11" id="KW-0902">Two-component regulatory system</keyword>
<dbReference type="PROSITE" id="PS50109">
    <property type="entry name" value="HIS_KIN"/>
    <property type="match status" value="1"/>
</dbReference>
<dbReference type="GO" id="GO:0000156">
    <property type="term" value="F:phosphorelay response regulator activity"/>
    <property type="evidence" value="ECO:0007669"/>
    <property type="project" value="TreeGrafter"/>
</dbReference>
<dbReference type="InterPro" id="IPR036890">
    <property type="entry name" value="HATPase_C_sf"/>
</dbReference>
<protein>
    <recommendedName>
        <fullName evidence="3">histidine kinase</fullName>
        <ecNumber evidence="3">2.7.13.3</ecNumber>
    </recommendedName>
</protein>
<dbReference type="InterPro" id="IPR003594">
    <property type="entry name" value="HATPase_dom"/>
</dbReference>
<dbReference type="InterPro" id="IPR003661">
    <property type="entry name" value="HisK_dim/P_dom"/>
</dbReference>
<dbReference type="PROSITE" id="PS50112">
    <property type="entry name" value="PAS"/>
    <property type="match status" value="1"/>
</dbReference>
<dbReference type="SMART" id="SM00387">
    <property type="entry name" value="HATPase_c"/>
    <property type="match status" value="1"/>
</dbReference>
<dbReference type="GO" id="GO:0016020">
    <property type="term" value="C:membrane"/>
    <property type="evidence" value="ECO:0007669"/>
    <property type="project" value="UniProtKB-SubCell"/>
</dbReference>
<dbReference type="Gene3D" id="3.30.450.20">
    <property type="entry name" value="PAS domain"/>
    <property type="match status" value="1"/>
</dbReference>
<dbReference type="RefSeq" id="WP_095041676.1">
    <property type="nucleotide sequence ID" value="NZ_LN890655.1"/>
</dbReference>
<dbReference type="GO" id="GO:0005524">
    <property type="term" value="F:ATP binding"/>
    <property type="evidence" value="ECO:0007669"/>
    <property type="project" value="UniProtKB-KW"/>
</dbReference>
<feature type="domain" description="PAS" evidence="14">
    <location>
        <begin position="172"/>
        <end position="217"/>
    </location>
</feature>
<dbReference type="AlphaFoldDB" id="A0A160SYA2"/>
<evidence type="ECO:0000256" key="12">
    <source>
        <dbReference type="ARBA" id="ARBA00023136"/>
    </source>
</evidence>
<dbReference type="Pfam" id="PF13185">
    <property type="entry name" value="GAF_2"/>
    <property type="match status" value="1"/>
</dbReference>
<dbReference type="OrthoDB" id="9777816at2"/>
<dbReference type="Gene3D" id="1.10.287.130">
    <property type="match status" value="1"/>
</dbReference>
<keyword evidence="5" id="KW-0808">Transferase</keyword>
<dbReference type="KEGG" id="pbf:CFX0092_A0133"/>
<organism evidence="15 16">
    <name type="scientific">Candidatus Promineifilum breve</name>
    <dbReference type="NCBI Taxonomy" id="1806508"/>
    <lineage>
        <taxon>Bacteria</taxon>
        <taxon>Bacillati</taxon>
        <taxon>Chloroflexota</taxon>
        <taxon>Ardenticatenia</taxon>
        <taxon>Candidatus Promineifilales</taxon>
        <taxon>Candidatus Promineifilaceae</taxon>
        <taxon>Candidatus Promineifilum</taxon>
    </lineage>
</organism>
<evidence type="ECO:0000313" key="16">
    <source>
        <dbReference type="Proteomes" id="UP000215027"/>
    </source>
</evidence>
<evidence type="ECO:0000256" key="10">
    <source>
        <dbReference type="ARBA" id="ARBA00022989"/>
    </source>
</evidence>
<name>A0A160SYA2_9CHLR</name>
<dbReference type="SUPFAM" id="SSF55874">
    <property type="entry name" value="ATPase domain of HSP90 chaperone/DNA topoisomerase II/histidine kinase"/>
    <property type="match status" value="1"/>
</dbReference>
<dbReference type="GO" id="GO:0000155">
    <property type="term" value="F:phosphorelay sensor kinase activity"/>
    <property type="evidence" value="ECO:0007669"/>
    <property type="project" value="InterPro"/>
</dbReference>
<dbReference type="Gene3D" id="3.30.450.40">
    <property type="match status" value="1"/>
</dbReference>
<sequence>MSRALVDIRILQREYLLAISRAMTAELDLHDLLRLILKSAVELVAGQAGMIALADEGGETMRVAAVYGIPPHLVDHFAPLVRGIPYREGHEGEAFPELANQLKLIAREADLALSQVIRLPLSSGGTVIGLIYVFQTGNYYFVEDAPNLLRSFAEQAAIAVRNARLYQQVNQEKQRSDAILEQSADGVMILDRHLHITVFNKALSQMTGWPATEAIGRAHDDVIQWASLKTEADLRTALENQWPLPNAAYLYVEGEALRHQDSSCASDRRAITLGITYAPLMDADGRMTDIIANVRDLTRYREEEALQKTFISVISHELKTPVAIIKGYAGTLRRPEGHWSPQILAESLTVIEEEADNLNALIDNLLEVSRLQAGTFTLEISDEINLPRLAENVARRFATQTTLHRIETDFPDDYPTIIGDERRLIQVLNNLVSNGIKYSPDGGLITIRGEVHPQHVTVAVCDEGIGIPARDQYRIFQKFSRLDNALSRKTEGTGLGLYLSRAIIEAHRGRIWFHSNSDDEPGAPGTTFTFSLPRD</sequence>
<reference evidence="15" key="1">
    <citation type="submission" date="2016-01" db="EMBL/GenBank/DDBJ databases">
        <authorList>
            <person name="Mcilroy J.S."/>
            <person name="Karst M S."/>
            <person name="Albertsen M."/>
        </authorList>
    </citation>
    <scope>NUCLEOTIDE SEQUENCE</scope>
    <source>
        <strain evidence="15">Cfx-K</strain>
    </source>
</reference>
<dbReference type="Proteomes" id="UP000215027">
    <property type="component" value="Chromosome I"/>
</dbReference>
<feature type="domain" description="Histidine kinase" evidence="13">
    <location>
        <begin position="313"/>
        <end position="535"/>
    </location>
</feature>
<gene>
    <name evidence="15" type="ORF">CFX0092_A0133</name>
</gene>
<evidence type="ECO:0000259" key="14">
    <source>
        <dbReference type="PROSITE" id="PS50112"/>
    </source>
</evidence>
<keyword evidence="10" id="KW-1133">Transmembrane helix</keyword>
<dbReference type="PANTHER" id="PTHR42878:SF7">
    <property type="entry name" value="SENSOR HISTIDINE KINASE GLRK"/>
    <property type="match status" value="1"/>
</dbReference>
<dbReference type="Pfam" id="PF02518">
    <property type="entry name" value="HATPase_c"/>
    <property type="match status" value="1"/>
</dbReference>
<evidence type="ECO:0000256" key="4">
    <source>
        <dbReference type="ARBA" id="ARBA00022553"/>
    </source>
</evidence>